<protein>
    <recommendedName>
        <fullName evidence="10">DUF647-domain-containing protein</fullName>
    </recommendedName>
</protein>
<sequence length="470" mass="51530">MLELAEYDEAGILRAAYVESDDDTNRIGSRVDIIPPPNSKTPWQRVLDVFLPAGYPQSVTDDYIEYQIYDSLQAFSSSIAGLISSRAVLEGVGVGDASASPTAALLLSVLQDSMGRLATILFAHRLGTSLEPECKMYRLAADIFNDTAMVLDCLSPAFPKPLRVLILSFSSILRALCGVAAGSSKATLSAHFAKWGNLGELNAKDSSQETIISLLGMLAGSVVVSWISSPLATWLTLLILLSIHLAMNHAAVRAVSMKTLNRQRANIVLSHLMDNDEVLTPKQVSKKERIFERDGVLRWKGDRILGHCKIGTTLQELLQRLGSSHTKTRSIHLEGLRLADLINLYERESYILWLDKTTSNPVVYIVLKQGCTPESQLKAWIQALSLARHALQQQSQDSDRVTSLLQDDTKQAPLHTYSGPLAELRQTLEQTSKAFSEYVQRLEAAGWDLSVAALETVSGARAAVKTKESS</sequence>
<dbReference type="Pfam" id="PF04884">
    <property type="entry name" value="UVB_sens_prot"/>
    <property type="match status" value="1"/>
</dbReference>
<dbReference type="Proteomes" id="UP001172684">
    <property type="component" value="Unassembled WGS sequence"/>
</dbReference>
<evidence type="ECO:0000256" key="3">
    <source>
        <dbReference type="ARBA" id="ARBA00022692"/>
    </source>
</evidence>
<dbReference type="PANTHER" id="PTHR12770:SF31">
    <property type="entry name" value="RUS FAMILY MEMBER 1"/>
    <property type="match status" value="1"/>
</dbReference>
<gene>
    <name evidence="8" type="ORF">H2201_004755</name>
</gene>
<name>A0ABQ9NUV9_9PEZI</name>
<dbReference type="InterPro" id="IPR054549">
    <property type="entry name" value="UVB_sens_RUS_dom"/>
</dbReference>
<comment type="similarity">
    <text evidence="2">Belongs to the RUS1 family.</text>
</comment>
<feature type="domain" description="Protein root UVB sensitive/RUS" evidence="6">
    <location>
        <begin position="38"/>
        <end position="275"/>
    </location>
</feature>
<keyword evidence="5" id="KW-0472">Membrane</keyword>
<proteinExistence type="inferred from homology"/>
<comment type="subcellular location">
    <subcellularLocation>
        <location evidence="1">Membrane</location>
    </subcellularLocation>
</comment>
<evidence type="ECO:0000259" key="6">
    <source>
        <dbReference type="Pfam" id="PF04884"/>
    </source>
</evidence>
<evidence type="ECO:0000256" key="4">
    <source>
        <dbReference type="ARBA" id="ARBA00022989"/>
    </source>
</evidence>
<keyword evidence="3" id="KW-0812">Transmembrane</keyword>
<dbReference type="PANTHER" id="PTHR12770">
    <property type="entry name" value="RUS1 FAMILY PROTEIN C16ORF58"/>
    <property type="match status" value="1"/>
</dbReference>
<evidence type="ECO:0000313" key="8">
    <source>
        <dbReference type="EMBL" id="KAJ9665095.1"/>
    </source>
</evidence>
<evidence type="ECO:0000259" key="7">
    <source>
        <dbReference type="Pfam" id="PF24160"/>
    </source>
</evidence>
<comment type="caution">
    <text evidence="8">The sequence shown here is derived from an EMBL/GenBank/DDBJ whole genome shotgun (WGS) entry which is preliminary data.</text>
</comment>
<dbReference type="InterPro" id="IPR006968">
    <property type="entry name" value="RUS_fam"/>
</dbReference>
<evidence type="ECO:0008006" key="10">
    <source>
        <dbReference type="Google" id="ProtNLM"/>
    </source>
</evidence>
<evidence type="ECO:0000313" key="9">
    <source>
        <dbReference type="Proteomes" id="UP001172684"/>
    </source>
</evidence>
<dbReference type="InterPro" id="IPR055412">
    <property type="entry name" value="UVB_sens_C"/>
</dbReference>
<keyword evidence="9" id="KW-1185">Reference proteome</keyword>
<evidence type="ECO:0000256" key="2">
    <source>
        <dbReference type="ARBA" id="ARBA00007558"/>
    </source>
</evidence>
<evidence type="ECO:0000256" key="5">
    <source>
        <dbReference type="ARBA" id="ARBA00023136"/>
    </source>
</evidence>
<accession>A0ABQ9NUV9</accession>
<feature type="domain" description="Root UVB sensitive protein C-terminal" evidence="7">
    <location>
        <begin position="337"/>
        <end position="455"/>
    </location>
</feature>
<reference evidence="8" key="1">
    <citation type="submission" date="2022-10" db="EMBL/GenBank/DDBJ databases">
        <title>Culturing micro-colonial fungi from biological soil crusts in the Mojave desert and describing Neophaeococcomyces mojavensis, and introducing the new genera and species Taxawa tesnikishii.</title>
        <authorList>
            <person name="Kurbessoian T."/>
            <person name="Stajich J.E."/>
        </authorList>
    </citation>
    <scope>NUCLEOTIDE SEQUENCE</scope>
    <source>
        <strain evidence="8">TK_1</strain>
    </source>
</reference>
<dbReference type="Pfam" id="PF24160">
    <property type="entry name" value="UVB_sens_C"/>
    <property type="match status" value="1"/>
</dbReference>
<organism evidence="8 9">
    <name type="scientific">Coniosporium apollinis</name>
    <dbReference type="NCBI Taxonomy" id="61459"/>
    <lineage>
        <taxon>Eukaryota</taxon>
        <taxon>Fungi</taxon>
        <taxon>Dikarya</taxon>
        <taxon>Ascomycota</taxon>
        <taxon>Pezizomycotina</taxon>
        <taxon>Dothideomycetes</taxon>
        <taxon>Dothideomycetes incertae sedis</taxon>
        <taxon>Coniosporium</taxon>
    </lineage>
</organism>
<evidence type="ECO:0000256" key="1">
    <source>
        <dbReference type="ARBA" id="ARBA00004370"/>
    </source>
</evidence>
<keyword evidence="4" id="KW-1133">Transmembrane helix</keyword>
<dbReference type="EMBL" id="JAPDRL010000032">
    <property type="protein sequence ID" value="KAJ9665095.1"/>
    <property type="molecule type" value="Genomic_DNA"/>
</dbReference>